<dbReference type="AlphaFoldDB" id="A0A653AAN3"/>
<evidence type="ECO:0008006" key="3">
    <source>
        <dbReference type="Google" id="ProtNLM"/>
    </source>
</evidence>
<accession>A0A653AAN3</accession>
<evidence type="ECO:0000313" key="2">
    <source>
        <dbReference type="EMBL" id="VBB45040.1"/>
    </source>
</evidence>
<dbReference type="EMBL" id="UPXZ01000024">
    <property type="protein sequence ID" value="VBB45040.1"/>
    <property type="molecule type" value="Genomic_DNA"/>
</dbReference>
<name>A0A653AAN3_9BACT</name>
<feature type="signal peptide" evidence="1">
    <location>
        <begin position="1"/>
        <end position="22"/>
    </location>
</feature>
<sequence>MKKVKILATAFFALLAVASTKAQEFSVSTDLVSSYVWRGTKFSGPSIQPTLDFTAGGFSIGSWGSAGFDGFLEMDLYAKYAFNFGLSIGLTDYYYPGTEYFDYSKETGAHGFEINLGYGIKGLSLSANYILNEAGGAATAGGDKYFELGYAFSKFSIFAGAGDGWHTPDGEFALVNVGISTSKEIKINDSFSVPLKVSAILNPKTEQYYLVAGITL</sequence>
<evidence type="ECO:0000256" key="1">
    <source>
        <dbReference type="SAM" id="SignalP"/>
    </source>
</evidence>
<dbReference type="Pfam" id="PF09694">
    <property type="entry name" value="Gcw_chp"/>
    <property type="match status" value="1"/>
</dbReference>
<keyword evidence="1" id="KW-0732">Signal</keyword>
<feature type="chain" id="PRO_5024994432" description="Outer membrane protein beta-barrel domain-containing protein" evidence="1">
    <location>
        <begin position="23"/>
        <end position="216"/>
    </location>
</feature>
<organism evidence="2">
    <name type="scientific">uncultured Paludibacter sp</name>
    <dbReference type="NCBI Taxonomy" id="497635"/>
    <lineage>
        <taxon>Bacteria</taxon>
        <taxon>Pseudomonadati</taxon>
        <taxon>Bacteroidota</taxon>
        <taxon>Bacteroidia</taxon>
        <taxon>Bacteroidales</taxon>
        <taxon>Paludibacteraceae</taxon>
        <taxon>Paludibacter</taxon>
        <taxon>environmental samples</taxon>
    </lineage>
</organism>
<gene>
    <name evidence="2" type="ORF">TRIP_D300042</name>
</gene>
<protein>
    <recommendedName>
        <fullName evidence="3">Outer membrane protein beta-barrel domain-containing protein</fullName>
    </recommendedName>
</protein>
<reference evidence="2" key="1">
    <citation type="submission" date="2018-07" db="EMBL/GenBank/DDBJ databases">
        <authorList>
            <consortium name="Genoscope - CEA"/>
            <person name="William W."/>
        </authorList>
    </citation>
    <scope>NUCLEOTIDE SEQUENCE</scope>
    <source>
        <strain evidence="2">IK1</strain>
    </source>
</reference>
<proteinExistence type="predicted"/>
<dbReference type="InterPro" id="IPR010239">
    <property type="entry name" value="CHP02001"/>
</dbReference>